<name>A0ACA9KE23_9GLOM</name>
<comment type="caution">
    <text evidence="1">The sequence shown here is derived from an EMBL/GenBank/DDBJ whole genome shotgun (WGS) entry which is preliminary data.</text>
</comment>
<dbReference type="Proteomes" id="UP000789366">
    <property type="component" value="Unassembled WGS sequence"/>
</dbReference>
<evidence type="ECO:0000313" key="2">
    <source>
        <dbReference type="Proteomes" id="UP000789366"/>
    </source>
</evidence>
<proteinExistence type="predicted"/>
<evidence type="ECO:0000313" key="1">
    <source>
        <dbReference type="EMBL" id="CAG8467661.1"/>
    </source>
</evidence>
<keyword evidence="2" id="KW-1185">Reference proteome</keyword>
<gene>
    <name evidence="1" type="ORF">SPELUC_LOCUS1547</name>
</gene>
<reference evidence="1" key="1">
    <citation type="submission" date="2021-06" db="EMBL/GenBank/DDBJ databases">
        <authorList>
            <person name="Kallberg Y."/>
            <person name="Tangrot J."/>
            <person name="Rosling A."/>
        </authorList>
    </citation>
    <scope>NUCLEOTIDE SEQUENCE</scope>
    <source>
        <strain evidence="1">28 12/20/2015</strain>
    </source>
</reference>
<dbReference type="EMBL" id="CAJVPW010000848">
    <property type="protein sequence ID" value="CAG8467661.1"/>
    <property type="molecule type" value="Genomic_DNA"/>
</dbReference>
<accession>A0ACA9KE23</accession>
<protein>
    <submittedName>
        <fullName evidence="1">4522_t:CDS:1</fullName>
    </submittedName>
</protein>
<sequence>MSHSLLVVLAGLYSISVILTGLCIATIVAVLVAIIALVAALVAAVALVALVATAVALVALVATAIALVALVATSVFAALSCYCCFWGFTGSSGSSIFRPSPALGLAFRHLHKTTPVQNNMDEYNKILNTQRAARPLSPHMTIYQPQITWYMSAFHRITGGALAAALYGSAIAYAIQGQLGLGLNSDALIAEIATLPASLKFAGKFALAFPFTFHTFNGVRHLIWDTGSALTLKGVYATGYTVLGLSAISTLGLCMI</sequence>
<organism evidence="1 2">
    <name type="scientific">Cetraspora pellucida</name>
    <dbReference type="NCBI Taxonomy" id="1433469"/>
    <lineage>
        <taxon>Eukaryota</taxon>
        <taxon>Fungi</taxon>
        <taxon>Fungi incertae sedis</taxon>
        <taxon>Mucoromycota</taxon>
        <taxon>Glomeromycotina</taxon>
        <taxon>Glomeromycetes</taxon>
        <taxon>Diversisporales</taxon>
        <taxon>Gigasporaceae</taxon>
        <taxon>Cetraspora</taxon>
    </lineage>
</organism>